<dbReference type="AlphaFoldDB" id="A0AAN8F9Z7"/>
<proteinExistence type="predicted"/>
<feature type="region of interest" description="Disordered" evidence="1">
    <location>
        <begin position="1"/>
        <end position="80"/>
    </location>
</feature>
<name>A0AAN8F9Z7_TRICO</name>
<dbReference type="EMBL" id="WIXE01019240">
    <property type="protein sequence ID" value="KAK5970182.1"/>
    <property type="molecule type" value="Genomic_DNA"/>
</dbReference>
<keyword evidence="3" id="KW-1185">Reference proteome</keyword>
<protein>
    <submittedName>
        <fullName evidence="2">Uncharacterized protein</fullName>
    </submittedName>
</protein>
<evidence type="ECO:0000256" key="1">
    <source>
        <dbReference type="SAM" id="MobiDB-lite"/>
    </source>
</evidence>
<evidence type="ECO:0000313" key="3">
    <source>
        <dbReference type="Proteomes" id="UP001331761"/>
    </source>
</evidence>
<organism evidence="2 3">
    <name type="scientific">Trichostrongylus colubriformis</name>
    <name type="common">Black scour worm</name>
    <dbReference type="NCBI Taxonomy" id="6319"/>
    <lineage>
        <taxon>Eukaryota</taxon>
        <taxon>Metazoa</taxon>
        <taxon>Ecdysozoa</taxon>
        <taxon>Nematoda</taxon>
        <taxon>Chromadorea</taxon>
        <taxon>Rhabditida</taxon>
        <taxon>Rhabditina</taxon>
        <taxon>Rhabditomorpha</taxon>
        <taxon>Strongyloidea</taxon>
        <taxon>Trichostrongylidae</taxon>
        <taxon>Trichostrongylus</taxon>
    </lineage>
</organism>
<sequence length="111" mass="12058">MEEAAPIDAAVKATKKPEQAIKANTTASKTVRPEKSMPATKTTSDTESSALPLASSRKRSTSPSLSSDDFPPKMNRASGTILKELSQQGSKILHYAASKVDQLARWYQFFL</sequence>
<gene>
    <name evidence="2" type="ORF">GCK32_015457</name>
</gene>
<comment type="caution">
    <text evidence="2">The sequence shown here is derived from an EMBL/GenBank/DDBJ whole genome shotgun (WGS) entry which is preliminary data.</text>
</comment>
<feature type="compositionally biased region" description="Polar residues" evidence="1">
    <location>
        <begin position="39"/>
        <end position="49"/>
    </location>
</feature>
<reference evidence="2 3" key="1">
    <citation type="submission" date="2019-10" db="EMBL/GenBank/DDBJ databases">
        <title>Assembly and Annotation for the nematode Trichostrongylus colubriformis.</title>
        <authorList>
            <person name="Martin J."/>
        </authorList>
    </citation>
    <scope>NUCLEOTIDE SEQUENCE [LARGE SCALE GENOMIC DNA]</scope>
    <source>
        <strain evidence="2">G859</strain>
        <tissue evidence="2">Whole worm</tissue>
    </source>
</reference>
<dbReference type="Proteomes" id="UP001331761">
    <property type="component" value="Unassembled WGS sequence"/>
</dbReference>
<evidence type="ECO:0000313" key="2">
    <source>
        <dbReference type="EMBL" id="KAK5970182.1"/>
    </source>
</evidence>
<accession>A0AAN8F9Z7</accession>